<evidence type="ECO:0000313" key="3">
    <source>
        <dbReference type="Proteomes" id="UP000225215"/>
    </source>
</evidence>
<feature type="transmembrane region" description="Helical" evidence="1">
    <location>
        <begin position="233"/>
        <end position="252"/>
    </location>
</feature>
<keyword evidence="1" id="KW-0472">Membrane</keyword>
<dbReference type="EMBL" id="KY290955">
    <property type="protein sequence ID" value="APU01770.1"/>
    <property type="molecule type" value="Genomic_DNA"/>
</dbReference>
<keyword evidence="1" id="KW-0812">Transmembrane</keyword>
<reference evidence="2 3" key="1">
    <citation type="journal article" date="2017" name="Sci. Rep.">
        <title>Characterization and diversity of phages infecting Aeromonas salmonicida subsp. salmonicida.</title>
        <authorList>
            <person name="Vincent A.T."/>
            <person name="Paquet V.E."/>
            <person name="Bernatchez A."/>
            <person name="Tremblay D.M."/>
            <person name="Moineau S."/>
            <person name="Charette S.J."/>
        </authorList>
    </citation>
    <scope>NUCLEOTIDE SEQUENCE [LARGE SCALE GENOMIC DNA]</scope>
</reference>
<sequence length="262" mass="29933">MKKFIVSLFVLVSLSVSAMVPDSDRVWREHIITDAATQKTMSLVGYFPHPESEDQSIPYILHIAAMQRHQAFYMNMSSLIDNFHPKTPIVVQVGETVKYFEPQNRNINGIAESIRVSDSTVTMKLFSYQELNTCTGEYYNLVNSDSIHINYLTTAGDIRDVTLNTSGLIDTMQRIYKIPDSCNKESSTVITDPEPPSSSSIDWIGMIITSLILMWVIYVSVKAKQLGRRTWVWFLFGFMLTPMVSHITLKILTKRYTKKKEV</sequence>
<protein>
    <submittedName>
        <fullName evidence="2">Uncharacterized protein</fullName>
    </submittedName>
</protein>
<evidence type="ECO:0000313" key="2">
    <source>
        <dbReference type="EMBL" id="APU01770.1"/>
    </source>
</evidence>
<name>A0A219YCV2_9CAUD</name>
<dbReference type="Proteomes" id="UP000225215">
    <property type="component" value="Segment"/>
</dbReference>
<proteinExistence type="predicted"/>
<evidence type="ECO:0000256" key="1">
    <source>
        <dbReference type="SAM" id="Phobius"/>
    </source>
</evidence>
<organism evidence="2 3">
    <name type="scientific">Aeromonas phage 65.2</name>
    <dbReference type="NCBI Taxonomy" id="1932896"/>
    <lineage>
        <taxon>Viruses</taxon>
        <taxon>Duplodnaviria</taxon>
        <taxon>Heunggongvirae</taxon>
        <taxon>Uroviricota</taxon>
        <taxon>Caudoviricetes</taxon>
        <taxon>Pantevenvirales</taxon>
        <taxon>Straboviridae</taxon>
        <taxon>Emmerichvirinae</taxon>
        <taxon>Ishigurovirus</taxon>
        <taxon>Ishigurovirus osborne</taxon>
    </lineage>
</organism>
<accession>A0A219YCV2</accession>
<keyword evidence="1" id="KW-1133">Transmembrane helix</keyword>
<feature type="transmembrane region" description="Helical" evidence="1">
    <location>
        <begin position="203"/>
        <end position="221"/>
    </location>
</feature>